<reference evidence="5 6" key="1">
    <citation type="submission" date="2023-10" db="EMBL/GenBank/DDBJ databases">
        <title>Chromosome-scale genome assembly provides insights into flower coloration mechanisms of Canna indica.</title>
        <authorList>
            <person name="Li C."/>
        </authorList>
    </citation>
    <scope>NUCLEOTIDE SEQUENCE [LARGE SCALE GENOMIC DNA]</scope>
    <source>
        <tissue evidence="5">Flower</tissue>
    </source>
</reference>
<dbReference type="PANTHER" id="PTHR34224:SF2">
    <property type="entry name" value="INTERACTOR OF CONSTITUTIVE ACTIVE ROPS 4"/>
    <property type="match status" value="1"/>
</dbReference>
<feature type="region of interest" description="Disordered" evidence="4">
    <location>
        <begin position="128"/>
        <end position="177"/>
    </location>
</feature>
<comment type="similarity">
    <text evidence="1">Belongs to the ICR family.</text>
</comment>
<feature type="compositionally biased region" description="Polar residues" evidence="4">
    <location>
        <begin position="10"/>
        <end position="30"/>
    </location>
</feature>
<dbReference type="Proteomes" id="UP001327560">
    <property type="component" value="Chromosome 7"/>
</dbReference>
<name>A0AAQ3QMA9_9LILI</name>
<sequence>MPRPRGIDFHQQQSPRNPLHLKNSTGSEANSLHRAAVDNRSPKLDDGRSPRSPPFERKRGSRAADLETKLNKAQEELGKLRDQLASAEVAKVDAEEALEKAKKQVFTANRIPEVNKEAIALLPKSDQTRSSKLENVISPATADASEVMDPTETIEVQNDLKQGEEEKGNVDEDPETMFKEDCYNDIGAMEEKLQEKSPEVLELKAMILEKEKEVEVLLEENMVFKRRAEAEAAELSAAARAKEEELLAKISSMDDELKQSRERTACLTEKLAAAEAAKAKLEEEMRRLRIQTEQWRKAAEAATALLATGDTKFRELGGGRRVTERCRSMDKHIGGGYFGWDSPSELEEDKVGGGRRRATGVRMFGDLWRKKMQHK</sequence>
<dbReference type="AlphaFoldDB" id="A0AAQ3QMA9"/>
<feature type="compositionally biased region" description="Basic and acidic residues" evidence="4">
    <location>
        <begin position="161"/>
        <end position="177"/>
    </location>
</feature>
<evidence type="ECO:0000256" key="4">
    <source>
        <dbReference type="SAM" id="MobiDB-lite"/>
    </source>
</evidence>
<organism evidence="5 6">
    <name type="scientific">Canna indica</name>
    <name type="common">Indian-shot</name>
    <dbReference type="NCBI Taxonomy" id="4628"/>
    <lineage>
        <taxon>Eukaryota</taxon>
        <taxon>Viridiplantae</taxon>
        <taxon>Streptophyta</taxon>
        <taxon>Embryophyta</taxon>
        <taxon>Tracheophyta</taxon>
        <taxon>Spermatophyta</taxon>
        <taxon>Magnoliopsida</taxon>
        <taxon>Liliopsida</taxon>
        <taxon>Zingiberales</taxon>
        <taxon>Cannaceae</taxon>
        <taxon>Canna</taxon>
    </lineage>
</organism>
<keyword evidence="2 3" id="KW-0175">Coiled coil</keyword>
<feature type="region of interest" description="Disordered" evidence="4">
    <location>
        <begin position="1"/>
        <end position="69"/>
    </location>
</feature>
<protein>
    <submittedName>
        <fullName evidence="5">Interactor of constitutive active ROPs 1-like isoform X2</fullName>
    </submittedName>
</protein>
<accession>A0AAQ3QMA9</accession>
<evidence type="ECO:0000313" key="5">
    <source>
        <dbReference type="EMBL" id="WOL14551.1"/>
    </source>
</evidence>
<dbReference type="InterPro" id="IPR029688">
    <property type="entry name" value="ICR"/>
</dbReference>
<evidence type="ECO:0000313" key="6">
    <source>
        <dbReference type="Proteomes" id="UP001327560"/>
    </source>
</evidence>
<feature type="compositionally biased region" description="Basic and acidic residues" evidence="4">
    <location>
        <begin position="35"/>
        <end position="69"/>
    </location>
</feature>
<dbReference type="EMBL" id="CP136896">
    <property type="protein sequence ID" value="WOL14551.1"/>
    <property type="molecule type" value="Genomic_DNA"/>
</dbReference>
<evidence type="ECO:0000256" key="2">
    <source>
        <dbReference type="ARBA" id="ARBA00023054"/>
    </source>
</evidence>
<feature type="coiled-coil region" evidence="3">
    <location>
        <begin position="200"/>
        <end position="298"/>
    </location>
</feature>
<evidence type="ECO:0000256" key="1">
    <source>
        <dbReference type="ARBA" id="ARBA00009778"/>
    </source>
</evidence>
<evidence type="ECO:0000256" key="3">
    <source>
        <dbReference type="SAM" id="Coils"/>
    </source>
</evidence>
<keyword evidence="6" id="KW-1185">Reference proteome</keyword>
<dbReference type="PANTHER" id="PTHR34224">
    <property type="entry name" value="INTERACTOR OF CONSTITUTIVE ACTIVE ROPS 2, CHLOROPLASTIC-RELATED"/>
    <property type="match status" value="1"/>
</dbReference>
<gene>
    <name evidence="5" type="ORF">Cni_G23331</name>
</gene>
<proteinExistence type="inferred from homology"/>